<dbReference type="AlphaFoldDB" id="X1UKA1"/>
<protein>
    <submittedName>
        <fullName evidence="1">Uncharacterized protein</fullName>
    </submittedName>
</protein>
<name>X1UKA1_9ZZZZ</name>
<gene>
    <name evidence="1" type="ORF">S12H4_56557</name>
</gene>
<proteinExistence type="predicted"/>
<dbReference type="EMBL" id="BARW01036439">
    <property type="protein sequence ID" value="GAJ17888.1"/>
    <property type="molecule type" value="Genomic_DNA"/>
</dbReference>
<reference evidence="1" key="1">
    <citation type="journal article" date="2014" name="Front. Microbiol.">
        <title>High frequency of phylogenetically diverse reductive dehalogenase-homologous genes in deep subseafloor sedimentary metagenomes.</title>
        <authorList>
            <person name="Kawai M."/>
            <person name="Futagami T."/>
            <person name="Toyoda A."/>
            <person name="Takaki Y."/>
            <person name="Nishi S."/>
            <person name="Hori S."/>
            <person name="Arai W."/>
            <person name="Tsubouchi T."/>
            <person name="Morono Y."/>
            <person name="Uchiyama I."/>
            <person name="Ito T."/>
            <person name="Fujiyama A."/>
            <person name="Inagaki F."/>
            <person name="Takami H."/>
        </authorList>
    </citation>
    <scope>NUCLEOTIDE SEQUENCE</scope>
    <source>
        <strain evidence="1">Expedition CK06-06</strain>
    </source>
</reference>
<comment type="caution">
    <text evidence="1">The sequence shown here is derived from an EMBL/GenBank/DDBJ whole genome shotgun (WGS) entry which is preliminary data.</text>
</comment>
<accession>X1UKA1</accession>
<sequence>MLLNLRKCSQCGKMVQTKRVTDPDDDHVKLPYAECTECGWIWRLKNDSI</sequence>
<organism evidence="1">
    <name type="scientific">marine sediment metagenome</name>
    <dbReference type="NCBI Taxonomy" id="412755"/>
    <lineage>
        <taxon>unclassified sequences</taxon>
        <taxon>metagenomes</taxon>
        <taxon>ecological metagenomes</taxon>
    </lineage>
</organism>
<evidence type="ECO:0000313" key="1">
    <source>
        <dbReference type="EMBL" id="GAJ17888.1"/>
    </source>
</evidence>